<keyword evidence="3" id="KW-1185">Reference proteome</keyword>
<dbReference type="PANTHER" id="PTHR35615">
    <property type="entry name" value="PRESENT IN THE OUTER MITOCHONDRIAL MEMBRANE PROTEOME 22-RELATED"/>
    <property type="match status" value="1"/>
</dbReference>
<feature type="region of interest" description="Disordered" evidence="1">
    <location>
        <begin position="1209"/>
        <end position="1245"/>
    </location>
</feature>
<feature type="region of interest" description="Disordered" evidence="1">
    <location>
        <begin position="65"/>
        <end position="108"/>
    </location>
</feature>
<organism evidence="2 3">
    <name type="scientific">Leishmania panamensis</name>
    <dbReference type="NCBI Taxonomy" id="5679"/>
    <lineage>
        <taxon>Eukaryota</taxon>
        <taxon>Discoba</taxon>
        <taxon>Euglenozoa</taxon>
        <taxon>Kinetoplastea</taxon>
        <taxon>Metakinetoplastina</taxon>
        <taxon>Trypanosomatida</taxon>
        <taxon>Trypanosomatidae</taxon>
        <taxon>Leishmaniinae</taxon>
        <taxon>Leishmania</taxon>
        <taxon>Leishmania guyanensis species complex</taxon>
    </lineage>
</organism>
<feature type="compositionally biased region" description="Low complexity" evidence="1">
    <location>
        <begin position="690"/>
        <end position="717"/>
    </location>
</feature>
<feature type="region of interest" description="Disordered" evidence="1">
    <location>
        <begin position="684"/>
        <end position="725"/>
    </location>
</feature>
<gene>
    <name evidence="2" type="ORF">LPMP_333090</name>
</gene>
<name>A0A088S021_LEIPA</name>
<feature type="compositionally biased region" description="Acidic residues" evidence="1">
    <location>
        <begin position="1209"/>
        <end position="1220"/>
    </location>
</feature>
<feature type="region of interest" description="Disordered" evidence="1">
    <location>
        <begin position="1033"/>
        <end position="1065"/>
    </location>
</feature>
<accession>A0A088S021</accession>
<feature type="compositionally biased region" description="Basic and acidic residues" evidence="1">
    <location>
        <begin position="878"/>
        <end position="887"/>
    </location>
</feature>
<protein>
    <submittedName>
        <fullName evidence="2">Uncharacterized protein</fullName>
    </submittedName>
</protein>
<dbReference type="eggNOG" id="ENOG502SH4J">
    <property type="taxonomic scope" value="Eukaryota"/>
</dbReference>
<sequence length="1577" mass="170401">MSGTSTAEARDHWMETATRPRSKGAPPPLQQNSDEGQLQPARTLVEAVECFANEQYFGLSLAQGNEDGDARSNSPVSFCRSDNTEETRRHAQHNCRQSASANTKRGTRDEDAVYSEAVSSVCSSYFSRHNTLTEITHERIMAQRLSEKFYDISTFWPPDSQTSERAGDTEEQLFPAFGIEGAAPPSLVQPATRMMRARAETVATSPPSRLLAEFDDLYHVLSMPIAGAVQPSSHAGSDRDSIGGGSHFTRRAPQQDIHYLNTSVFTLFPDAPASTFARQQRDCAASRSGSASVDSSCDWVVAPESWEYGEWMLTLQPAMREALSVHSTGTMVLATSDERRSAEFTNPTATNVAAEPSNRPLLTTADYFPRTAHPKAVWNERQVGTCITTKAQCAPSTFASRLSRGVTDNDVSSQAKARPLVEVCNSAATTAPPPLDTSTATDVCITMKEVETGATTPIRSVADDSSVVDVALRQLSEPLSHHYSSGFAENIFVRRCCRASDGGAPSSEVSTFLEARSARQQPPRRPSYANSTRSVAFKAHTTTPAMSNGLLDGHQLAFTTTTTARGVTAPWLLNKSAGTVTTASVNRPAAVLIANAAPLLPSIVPPIRRTADAPLRVPSPVAPISSTATLHVLSPQTIAAVGQHTLTSYAGQPPEVLRALGRHRRRLALLPGPDNVATECLSGVPRQTKSHSTSATAIGATSSTTSTSSGDLTSSSSPQRACAEFSEPQQPFLGAEPYPDAMDDNLVIHCEWRKRMACSSQTSPADCGTCSSAAVGRSRLYMGVASSHSTASTPTATASPTAAPMTSPFATSCGLPAEEGAAHATEDVSCLSPQANEGAQQQLLKKLPLDSRDEGQTSSPVISTSLSSPLVTARKATPPREEVHDHGPASSQESGKGAVDPTRSQSDRRRRMGLKENVEVVLPDCKSLRVSMSSWLEFHNPTMREQGKEMMPSAEEVYTHLMMRSNALCALVVVDEDAVRKPCLVVSGLSVRVYEEDKAVSLANGRMAHGVRRALRTSCGGTYSRFLCSSSYADEEDTSGSDDSGVGIRGGVGMSNRAMSSSGGGLPSNLKSFVLLPDKKERLNKSGEVHSTNSRPGEFDKYLHKFDLDETLSRLAGRKECHSVALEMLMRTWVTGHNTCLLLGNGNGRSTHSLDVTVGAVENAMIMLRERLHDSASRVELHICMGDVADDEDNSGVAVLDLLACSSDGDDNDDSGDAEEFEKGVRRQRKGASPAALKRGPPRSSVQLARSPLFGTVVKGLRSVKIDDATAETGAIGRLLTLGFLRLNISTHSSRRKSVPNQSTLSNAALSKVHTSFATLRLKTICRGADMRSARLSAWESTTSDKRFGCQERHSHSVEYKADVLVSSLLLVYFGTEYMVLDTLVQRSHAYRMPTREEDEGFVHPNAPIRHQKPDFLPSRWPNAVGFLESLVGDALGGRTRTLVCLCLSEYDSRATLWLRAVSRARRITNVTPNCGNVRNFLVYLLEQYDSLAALSAKATTRHRQRRRHSTASSSKEFSQWSVHCVRNMIDELDAFLATPTGDTPSLERLEIANEMIASAPPDLLTNLPLCVFSQNY</sequence>
<evidence type="ECO:0000313" key="3">
    <source>
        <dbReference type="Proteomes" id="UP000063063"/>
    </source>
</evidence>
<dbReference type="KEGG" id="lpan:LPMP_333090"/>
<dbReference type="EMBL" id="CP009402">
    <property type="protein sequence ID" value="AIO01599.1"/>
    <property type="molecule type" value="Genomic_DNA"/>
</dbReference>
<dbReference type="RefSeq" id="XP_010702399.1">
    <property type="nucleotide sequence ID" value="XM_010704097.1"/>
</dbReference>
<feature type="region of interest" description="Disordered" evidence="1">
    <location>
        <begin position="851"/>
        <end position="914"/>
    </location>
</feature>
<feature type="compositionally biased region" description="Low complexity" evidence="1">
    <location>
        <begin position="857"/>
        <end position="871"/>
    </location>
</feature>
<evidence type="ECO:0000313" key="2">
    <source>
        <dbReference type="EMBL" id="AIO01599.1"/>
    </source>
</evidence>
<dbReference type="OrthoDB" id="265587at2759"/>
<evidence type="ECO:0000256" key="1">
    <source>
        <dbReference type="SAM" id="MobiDB-lite"/>
    </source>
</evidence>
<feature type="region of interest" description="Disordered" evidence="1">
    <location>
        <begin position="1"/>
        <end position="37"/>
    </location>
</feature>
<dbReference type="VEuPathDB" id="TriTrypDB:LPAL13_330039000"/>
<dbReference type="GeneID" id="22578462"/>
<dbReference type="Proteomes" id="UP000063063">
    <property type="component" value="Chromosome 33"/>
</dbReference>
<proteinExistence type="predicted"/>
<dbReference type="VEuPathDB" id="TriTrypDB:LPMP_333090"/>
<dbReference type="PANTHER" id="PTHR35615:SF7">
    <property type="entry name" value="PRESENT IN THE OUTER MITOCHONDRIAL MEMBRANE PROTEOME 22"/>
    <property type="match status" value="1"/>
</dbReference>
<feature type="compositionally biased region" description="Polar residues" evidence="1">
    <location>
        <begin position="94"/>
        <end position="104"/>
    </location>
</feature>
<reference evidence="2 3" key="1">
    <citation type="journal article" date="2015" name="Sci. Rep.">
        <title>The genome of Leishmania panamensis: insights into genomics of the L. (Viannia) subgenus.</title>
        <authorList>
            <person name="Llanes A."/>
            <person name="Restrepo C.M."/>
            <person name="Vecchio G.D."/>
            <person name="Anguizola F.J."/>
            <person name="Lleonart R."/>
        </authorList>
    </citation>
    <scope>NUCLEOTIDE SEQUENCE [LARGE SCALE GENOMIC DNA]</scope>
    <source>
        <strain evidence="2 3">MHOM/PA/94/PSC-1</strain>
    </source>
</reference>